<evidence type="ECO:0000313" key="1">
    <source>
        <dbReference type="EMBL" id="GME95885.1"/>
    </source>
</evidence>
<name>A0ACB5TVP8_AMBMO</name>
<comment type="caution">
    <text evidence="1">The sequence shown here is derived from an EMBL/GenBank/DDBJ whole genome shotgun (WGS) entry which is preliminary data.</text>
</comment>
<protein>
    <submittedName>
        <fullName evidence="1">Unnamed protein product</fullName>
    </submittedName>
</protein>
<evidence type="ECO:0000313" key="2">
    <source>
        <dbReference type="Proteomes" id="UP001165064"/>
    </source>
</evidence>
<reference evidence="1" key="1">
    <citation type="submission" date="2023-04" db="EMBL/GenBank/DDBJ databases">
        <title>Ambrosiozyma monospora NBRC 10751.</title>
        <authorList>
            <person name="Ichikawa N."/>
            <person name="Sato H."/>
            <person name="Tonouchi N."/>
        </authorList>
    </citation>
    <scope>NUCLEOTIDE SEQUENCE</scope>
    <source>
        <strain evidence="1">NBRC 10751</strain>
    </source>
</reference>
<accession>A0ACB5TVP8</accession>
<dbReference type="Proteomes" id="UP001165064">
    <property type="component" value="Unassembled WGS sequence"/>
</dbReference>
<sequence>MSDPVQLILFVFLSSLLVSSGFPLPIDNSSSELLPHQTLVNSKTTKPDFESLSSDDDTPPENTLFALVMTIPFFILFVIILSVCVSRSNKKKKAALEKENFSVNNKNVSTSTIDMSDPMMFPVSHPGKDQIDSSKNPTISGRDIDTLVPGHPSAPPPAHQHASPNDT</sequence>
<organism evidence="1 2">
    <name type="scientific">Ambrosiozyma monospora</name>
    <name type="common">Yeast</name>
    <name type="synonym">Endomycopsis monosporus</name>
    <dbReference type="NCBI Taxonomy" id="43982"/>
    <lineage>
        <taxon>Eukaryota</taxon>
        <taxon>Fungi</taxon>
        <taxon>Dikarya</taxon>
        <taxon>Ascomycota</taxon>
        <taxon>Saccharomycotina</taxon>
        <taxon>Pichiomycetes</taxon>
        <taxon>Pichiales</taxon>
        <taxon>Pichiaceae</taxon>
        <taxon>Ambrosiozyma</taxon>
    </lineage>
</organism>
<dbReference type="EMBL" id="BSXS01009568">
    <property type="protein sequence ID" value="GME95885.1"/>
    <property type="molecule type" value="Genomic_DNA"/>
</dbReference>
<gene>
    <name evidence="1" type="ORF">Amon02_000984200</name>
</gene>
<proteinExistence type="predicted"/>
<keyword evidence="2" id="KW-1185">Reference proteome</keyword>